<sequence>MNRVSGQHRLSYTVFCRLFSHLRSNRRRLSEIEADEEEDIRDVLTMLDKAEKLLRECSPPTHPKVIKMTQNTLIPSPQLAARQSRFRVEQSLCVLRDPLERLSSAAPHPRTSLNHVGSRSIRHVHLDAADTVSASVVSALVAFWVADTQNTLKLLRNRVFSNSTERASTEIAGHNGLRTFGLCSFSLLSIAQFFLSLTQNSLLSTAIEGFINSHRLGISDYETLLVGSATSSRDTKPIEAVLPIVEAAASVDNQILKRMGAGLRNDECWALLAERGRRDYPTATHDLLQTELRHSVNIASDQQRFRASVVLEGTGREYTLQVRDLTFTML</sequence>
<evidence type="ECO:0000313" key="1">
    <source>
        <dbReference type="EMBL" id="KAK2961344.1"/>
    </source>
</evidence>
<comment type="caution">
    <text evidence="1">The sequence shown here is derived from an EMBL/GenBank/DDBJ whole genome shotgun (WGS) entry which is preliminary data.</text>
</comment>
<accession>A0ABQ9YC86</accession>
<reference evidence="1 2" key="1">
    <citation type="journal article" date="2022" name="bioRxiv">
        <title>Genomics of Preaxostyla Flagellates Illuminates Evolutionary Transitions and the Path Towards Mitochondrial Loss.</title>
        <authorList>
            <person name="Novak L.V.F."/>
            <person name="Treitli S.C."/>
            <person name="Pyrih J."/>
            <person name="Halakuc P."/>
            <person name="Pipaliya S.V."/>
            <person name="Vacek V."/>
            <person name="Brzon O."/>
            <person name="Soukal P."/>
            <person name="Eme L."/>
            <person name="Dacks J.B."/>
            <person name="Karnkowska A."/>
            <person name="Elias M."/>
            <person name="Hampl V."/>
        </authorList>
    </citation>
    <scope>NUCLEOTIDE SEQUENCE [LARGE SCALE GENOMIC DNA]</scope>
    <source>
        <strain evidence="1">NAU3</strain>
        <tissue evidence="1">Gut</tissue>
    </source>
</reference>
<organism evidence="1 2">
    <name type="scientific">Blattamonas nauphoetae</name>
    <dbReference type="NCBI Taxonomy" id="2049346"/>
    <lineage>
        <taxon>Eukaryota</taxon>
        <taxon>Metamonada</taxon>
        <taxon>Preaxostyla</taxon>
        <taxon>Oxymonadida</taxon>
        <taxon>Blattamonas</taxon>
    </lineage>
</organism>
<name>A0ABQ9YC86_9EUKA</name>
<keyword evidence="2" id="KW-1185">Reference proteome</keyword>
<evidence type="ECO:0000313" key="2">
    <source>
        <dbReference type="Proteomes" id="UP001281761"/>
    </source>
</evidence>
<protein>
    <submittedName>
        <fullName evidence="1">Uncharacterized protein</fullName>
    </submittedName>
</protein>
<proteinExistence type="predicted"/>
<dbReference type="Proteomes" id="UP001281761">
    <property type="component" value="Unassembled WGS sequence"/>
</dbReference>
<gene>
    <name evidence="1" type="ORF">BLNAU_3790</name>
</gene>
<dbReference type="EMBL" id="JARBJD010000017">
    <property type="protein sequence ID" value="KAK2961344.1"/>
    <property type="molecule type" value="Genomic_DNA"/>
</dbReference>